<evidence type="ECO:0000313" key="4">
    <source>
        <dbReference type="EMBL" id="EUB56298.1"/>
    </source>
</evidence>
<feature type="domain" description="HMG box" evidence="3">
    <location>
        <begin position="522"/>
        <end position="587"/>
    </location>
</feature>
<gene>
    <name evidence="4" type="ORF">EGR_08843</name>
</gene>
<evidence type="ECO:0000259" key="3">
    <source>
        <dbReference type="PROSITE" id="PS50118"/>
    </source>
</evidence>
<dbReference type="GO" id="GO:0005634">
    <property type="term" value="C:nucleus"/>
    <property type="evidence" value="ECO:0007669"/>
    <property type="project" value="UniProtKB-UniRule"/>
</dbReference>
<dbReference type="GeneID" id="36344558"/>
<feature type="region of interest" description="Disordered" evidence="2">
    <location>
        <begin position="125"/>
        <end position="162"/>
    </location>
</feature>
<evidence type="ECO:0000256" key="1">
    <source>
        <dbReference type="PROSITE-ProRule" id="PRU00267"/>
    </source>
</evidence>
<sequence length="587" mass="64470">MDNQQQENQRRNFAITKSRLQHMKHDPSVSIDDFISKMLVSSSNFAGKSSWSPKFPHKSPHLEVPQKLMQPMTIKGDKVFNFDADFGGFTSFESTDQTSTPNLILPPAFDLSSLSSSSFQSSVVTPIDVPTSSHSNQTSDPSGPLDEQLVSESALNETDPEDGFEDFQACAYESPSTVEQIQRQLPTEEWLKCLSECRSMLSESASILSSLVTDSDVDAFVATPRGNEFILELIEIYGIIQRIRLAASLNDLLDSQLQAVFNQIDRVWGDLARFVKNQDHKLTLKRRLVQSVEAATTVDPLSVEPNCGVCVTPVPASSTSSSPTVEAEPGTAVISLAGRVYHASCANLWVNRIELSLPSLRYRANAQVGLVESREMLKTEAKEEGEQRGAKSPSPSTVNPRSVEMLDGFVKRLTSANEMLALSVAQLSVLVDFELQELRQIYAELGMPQMPDNTSADEWLLAIHNGAFPSDLREDTGDTSNAIQGDKRVDEVEVKVEEGMQVKRAPESIPPTAPSLPPSSPPQEAVNAFAFFVQHVGATLRREHKSALRGDVSEAWLESKLATKWTSLSADEKLAWQRAAESASRAS</sequence>
<proteinExistence type="predicted"/>
<dbReference type="InterPro" id="IPR059024">
    <property type="entry name" value="SYNRG_C"/>
</dbReference>
<name>W6U546_ECHGR</name>
<dbReference type="RefSeq" id="XP_024347494.1">
    <property type="nucleotide sequence ID" value="XM_024498092.1"/>
</dbReference>
<feature type="compositionally biased region" description="Basic and acidic residues" evidence="2">
    <location>
        <begin position="378"/>
        <end position="389"/>
    </location>
</feature>
<dbReference type="CTD" id="36344558"/>
<dbReference type="InterPro" id="IPR036910">
    <property type="entry name" value="HMG_box_dom_sf"/>
</dbReference>
<dbReference type="EMBL" id="APAU02000121">
    <property type="protein sequence ID" value="EUB56298.1"/>
    <property type="molecule type" value="Genomic_DNA"/>
</dbReference>
<organism evidence="4 5">
    <name type="scientific">Echinococcus granulosus</name>
    <name type="common">Hydatid tapeworm</name>
    <dbReference type="NCBI Taxonomy" id="6210"/>
    <lineage>
        <taxon>Eukaryota</taxon>
        <taxon>Metazoa</taxon>
        <taxon>Spiralia</taxon>
        <taxon>Lophotrochozoa</taxon>
        <taxon>Platyhelminthes</taxon>
        <taxon>Cestoda</taxon>
        <taxon>Eucestoda</taxon>
        <taxon>Cyclophyllidea</taxon>
        <taxon>Taeniidae</taxon>
        <taxon>Echinococcus</taxon>
        <taxon>Echinococcus granulosus group</taxon>
    </lineage>
</organism>
<reference evidence="4 5" key="1">
    <citation type="journal article" date="2013" name="Nat. Genet.">
        <title>The genome of the hydatid tapeworm Echinococcus granulosus.</title>
        <authorList>
            <person name="Zheng H."/>
            <person name="Zhang W."/>
            <person name="Zhang L."/>
            <person name="Zhang Z."/>
            <person name="Li J."/>
            <person name="Lu G."/>
            <person name="Zhu Y."/>
            <person name="Wang Y."/>
            <person name="Huang Y."/>
            <person name="Liu J."/>
            <person name="Kang H."/>
            <person name="Chen J."/>
            <person name="Wang L."/>
            <person name="Chen A."/>
            <person name="Yu S."/>
            <person name="Gao Z."/>
            <person name="Jin L."/>
            <person name="Gu W."/>
            <person name="Wang Z."/>
            <person name="Zhao L."/>
            <person name="Shi B."/>
            <person name="Wen H."/>
            <person name="Lin R."/>
            <person name="Jones M.K."/>
            <person name="Brejova B."/>
            <person name="Vinar T."/>
            <person name="Zhao G."/>
            <person name="McManus D.P."/>
            <person name="Chen Z."/>
            <person name="Zhou Y."/>
            <person name="Wang S."/>
        </authorList>
    </citation>
    <scope>NUCLEOTIDE SEQUENCE [LARGE SCALE GENOMIC DNA]</scope>
</reference>
<dbReference type="CDD" id="cd00084">
    <property type="entry name" value="HMG-box_SF"/>
    <property type="match status" value="1"/>
</dbReference>
<dbReference type="STRING" id="6210.W6U546"/>
<evidence type="ECO:0000256" key="2">
    <source>
        <dbReference type="SAM" id="MobiDB-lite"/>
    </source>
</evidence>
<dbReference type="Proteomes" id="UP000019149">
    <property type="component" value="Unassembled WGS sequence"/>
</dbReference>
<dbReference type="PANTHER" id="PTHR15463:SF2">
    <property type="entry name" value="SYNERGIN GAMMA"/>
    <property type="match status" value="1"/>
</dbReference>
<feature type="compositionally biased region" description="Polar residues" evidence="2">
    <location>
        <begin position="130"/>
        <end position="141"/>
    </location>
</feature>
<dbReference type="Gene3D" id="1.10.30.10">
    <property type="entry name" value="High mobility group box domain"/>
    <property type="match status" value="1"/>
</dbReference>
<comment type="caution">
    <text evidence="4">The sequence shown here is derived from an EMBL/GenBank/DDBJ whole genome shotgun (WGS) entry which is preliminary data.</text>
</comment>
<feature type="DNA-binding region" description="HMG box" evidence="1">
    <location>
        <begin position="522"/>
        <end position="587"/>
    </location>
</feature>
<dbReference type="OMA" id="ACAYESP"/>
<dbReference type="InterPro" id="IPR009071">
    <property type="entry name" value="HMG_box_dom"/>
</dbReference>
<feature type="region of interest" description="Disordered" evidence="2">
    <location>
        <begin position="378"/>
        <end position="401"/>
    </location>
</feature>
<dbReference type="PROSITE" id="PS50118">
    <property type="entry name" value="HMG_BOX_2"/>
    <property type="match status" value="1"/>
</dbReference>
<dbReference type="AlphaFoldDB" id="W6U546"/>
<dbReference type="SUPFAM" id="SSF47095">
    <property type="entry name" value="HMG-box"/>
    <property type="match status" value="1"/>
</dbReference>
<protein>
    <submittedName>
        <fullName evidence="4">Synergin gamma</fullName>
    </submittedName>
</protein>
<accession>W6U546</accession>
<keyword evidence="1" id="KW-0238">DNA-binding</keyword>
<dbReference type="Pfam" id="PF25999">
    <property type="entry name" value="SYNRG_C"/>
    <property type="match status" value="1"/>
</dbReference>
<dbReference type="GO" id="GO:0003677">
    <property type="term" value="F:DNA binding"/>
    <property type="evidence" value="ECO:0007669"/>
    <property type="project" value="UniProtKB-UniRule"/>
</dbReference>
<dbReference type="GO" id="GO:0030130">
    <property type="term" value="C:clathrin coat of trans-Golgi network vesicle"/>
    <property type="evidence" value="ECO:0007669"/>
    <property type="project" value="TreeGrafter"/>
</dbReference>
<keyword evidence="5" id="KW-1185">Reference proteome</keyword>
<dbReference type="PANTHER" id="PTHR15463">
    <property type="entry name" value="AP1 GAMMA SUBUNIT BINDING PROTEIN 1"/>
    <property type="match status" value="1"/>
</dbReference>
<evidence type="ECO:0000313" key="5">
    <source>
        <dbReference type="Proteomes" id="UP000019149"/>
    </source>
</evidence>
<keyword evidence="1" id="KW-0539">Nucleus</keyword>
<dbReference type="InterPro" id="IPR039656">
    <property type="entry name" value="SYNRG"/>
</dbReference>
<dbReference type="OrthoDB" id="6270527at2759"/>
<dbReference type="KEGG" id="egl:EGR_08843"/>